<gene>
    <name evidence="2" type="ORF">GCM10023331_26280</name>
</gene>
<accession>A0ABP9DCA9</accession>
<dbReference type="PROSITE" id="PS50943">
    <property type="entry name" value="HTH_CROC1"/>
    <property type="match status" value="1"/>
</dbReference>
<dbReference type="Proteomes" id="UP001500298">
    <property type="component" value="Unassembled WGS sequence"/>
</dbReference>
<dbReference type="SUPFAM" id="SSF47413">
    <property type="entry name" value="lambda repressor-like DNA-binding domains"/>
    <property type="match status" value="1"/>
</dbReference>
<keyword evidence="3" id="KW-1185">Reference proteome</keyword>
<reference evidence="3" key="1">
    <citation type="journal article" date="2019" name="Int. J. Syst. Evol. Microbiol.">
        <title>The Global Catalogue of Microorganisms (GCM) 10K type strain sequencing project: providing services to taxonomists for standard genome sequencing and annotation.</title>
        <authorList>
            <consortium name="The Broad Institute Genomics Platform"/>
            <consortium name="The Broad Institute Genome Sequencing Center for Infectious Disease"/>
            <person name="Wu L."/>
            <person name="Ma J."/>
        </authorList>
    </citation>
    <scope>NUCLEOTIDE SEQUENCE [LARGE SCALE GENOMIC DNA]</scope>
    <source>
        <strain evidence="3">JCM 18326</strain>
    </source>
</reference>
<dbReference type="InterPro" id="IPR010982">
    <property type="entry name" value="Lambda_DNA-bd_dom_sf"/>
</dbReference>
<dbReference type="Gene3D" id="1.10.260.40">
    <property type="entry name" value="lambda repressor-like DNA-binding domains"/>
    <property type="match status" value="1"/>
</dbReference>
<proteinExistence type="predicted"/>
<evidence type="ECO:0000259" key="1">
    <source>
        <dbReference type="PROSITE" id="PS50943"/>
    </source>
</evidence>
<name>A0ABP9DCA9_9BACT</name>
<dbReference type="InterPro" id="IPR001387">
    <property type="entry name" value="Cro/C1-type_HTH"/>
</dbReference>
<evidence type="ECO:0000313" key="3">
    <source>
        <dbReference type="Proteomes" id="UP001500298"/>
    </source>
</evidence>
<dbReference type="EMBL" id="BAABJX010000038">
    <property type="protein sequence ID" value="GAA4839818.1"/>
    <property type="molecule type" value="Genomic_DNA"/>
</dbReference>
<organism evidence="2 3">
    <name type="scientific">Algivirga pacifica</name>
    <dbReference type="NCBI Taxonomy" id="1162670"/>
    <lineage>
        <taxon>Bacteria</taxon>
        <taxon>Pseudomonadati</taxon>
        <taxon>Bacteroidota</taxon>
        <taxon>Cytophagia</taxon>
        <taxon>Cytophagales</taxon>
        <taxon>Flammeovirgaceae</taxon>
        <taxon>Algivirga</taxon>
    </lineage>
</organism>
<dbReference type="CDD" id="cd00093">
    <property type="entry name" value="HTH_XRE"/>
    <property type="match status" value="1"/>
</dbReference>
<feature type="domain" description="HTH cro/C1-type" evidence="1">
    <location>
        <begin position="9"/>
        <end position="63"/>
    </location>
</feature>
<protein>
    <recommendedName>
        <fullName evidence="1">HTH cro/C1-type domain-containing protein</fullName>
    </recommendedName>
</protein>
<dbReference type="SMART" id="SM00530">
    <property type="entry name" value="HTH_XRE"/>
    <property type="match status" value="1"/>
</dbReference>
<sequence length="267" mass="30980">MHKTISDTIKDIRERLRIKPVEVANKLGMERGNYSRLEKRGDKLTWEQICNIADAMKIPPYQIIQETYNLQPTNNGEITSLENKIKHLESIIDALTRKDRSTLISLEKVGAEYICMLLLKNIQTMFLYLKPYGSTITKKDYCEGLANQVRHINLQLSSKDNVLVSQLVKLLEPCPEDRPLVQLLKEYLQVDNVNELMKYLLFKDNLQLDIVFKQVVELSKIQSNHEDGRTYAEITFLIKERTDEKISDKVIEKMFFPIGVDSETGEE</sequence>
<dbReference type="RefSeq" id="WP_345372516.1">
    <property type="nucleotide sequence ID" value="NZ_BAABJX010000038.1"/>
</dbReference>
<comment type="caution">
    <text evidence="2">The sequence shown here is derived from an EMBL/GenBank/DDBJ whole genome shotgun (WGS) entry which is preliminary data.</text>
</comment>
<evidence type="ECO:0000313" key="2">
    <source>
        <dbReference type="EMBL" id="GAA4839818.1"/>
    </source>
</evidence>